<dbReference type="RefSeq" id="WP_069931722.1">
    <property type="nucleotide sequence ID" value="NZ_MEHI01000008.1"/>
</dbReference>
<accession>A0A1E5NYD2</accession>
<feature type="transmembrane region" description="Helical" evidence="1">
    <location>
        <begin position="49"/>
        <end position="69"/>
    </location>
</feature>
<dbReference type="Proteomes" id="UP000095759">
    <property type="component" value="Unassembled WGS sequence"/>
</dbReference>
<proteinExistence type="predicted"/>
<keyword evidence="3" id="KW-1185">Reference proteome</keyword>
<evidence type="ECO:0000313" key="3">
    <source>
        <dbReference type="Proteomes" id="UP000095759"/>
    </source>
</evidence>
<gene>
    <name evidence="2" type="ORF">AS594_36785</name>
</gene>
<keyword evidence="1" id="KW-0472">Membrane</keyword>
<name>A0A1E5NYD2_9ACTN</name>
<comment type="caution">
    <text evidence="2">The sequence shown here is derived from an EMBL/GenBank/DDBJ whole genome shotgun (WGS) entry which is preliminary data.</text>
</comment>
<evidence type="ECO:0000256" key="1">
    <source>
        <dbReference type="SAM" id="Phobius"/>
    </source>
</evidence>
<dbReference type="AlphaFoldDB" id="A0A1E5NYD2"/>
<protein>
    <submittedName>
        <fullName evidence="2">Uncharacterized protein</fullName>
    </submittedName>
</protein>
<reference evidence="2 3" key="1">
    <citation type="submission" date="2016-08" db="EMBL/GenBank/DDBJ databases">
        <title>Complete genome sequence of Streptomyces agglomeratus strain 6-3-2, a novel anti-MRSA actinomycete isolated from Wuli of Tebit, China.</title>
        <authorList>
            <person name="Chen X."/>
        </authorList>
    </citation>
    <scope>NUCLEOTIDE SEQUENCE [LARGE SCALE GENOMIC DNA]</scope>
    <source>
        <strain evidence="2 3">6-3-2</strain>
    </source>
</reference>
<keyword evidence="1" id="KW-0812">Transmembrane</keyword>
<dbReference type="EMBL" id="MEHJ01000002">
    <property type="protein sequence ID" value="OEJ21201.1"/>
    <property type="molecule type" value="Genomic_DNA"/>
</dbReference>
<feature type="transmembrane region" description="Helical" evidence="1">
    <location>
        <begin position="81"/>
        <end position="101"/>
    </location>
</feature>
<evidence type="ECO:0000313" key="2">
    <source>
        <dbReference type="EMBL" id="OEJ21201.1"/>
    </source>
</evidence>
<sequence>MARVWALIRKEEAARTGGRPTAFTQAAPVDSLPGTPGPGVPAWVWKYSVLALSSGGFVALAGFGVGAAAPGLAHIDDILSALGQAVMTIAILAVLVSVLLAPGTRKRRGGNGGTTVTIKKAVFKRNRFNG</sequence>
<organism evidence="2 3">
    <name type="scientific">Streptomyces agglomeratus</name>
    <dbReference type="NCBI Taxonomy" id="285458"/>
    <lineage>
        <taxon>Bacteria</taxon>
        <taxon>Bacillati</taxon>
        <taxon>Actinomycetota</taxon>
        <taxon>Actinomycetes</taxon>
        <taxon>Kitasatosporales</taxon>
        <taxon>Streptomycetaceae</taxon>
        <taxon>Streptomyces</taxon>
    </lineage>
</organism>
<keyword evidence="1" id="KW-1133">Transmembrane helix</keyword>